<dbReference type="EMBL" id="CP031422">
    <property type="protein sequence ID" value="AZS40002.1"/>
    <property type="molecule type" value="Genomic_DNA"/>
</dbReference>
<accession>A0A3Q9J2X1</accession>
<evidence type="ECO:0000256" key="2">
    <source>
        <dbReference type="SAM" id="SignalP"/>
    </source>
</evidence>
<gene>
    <name evidence="3" type="ORF">CVS54_01320</name>
</gene>
<evidence type="ECO:0000313" key="4">
    <source>
        <dbReference type="Proteomes" id="UP000274841"/>
    </source>
</evidence>
<sequence length="142" mass="14357">MPRTLLRALAAVVLLGGAVAGTSGCVVNACPTIAYISTVVVDVSAFPAATDLQFCADGQCSPGPGEDASSSANLFSASPSADGTWSMSLDMSTPDLVDIRLFDAQGAVIHESEQEISWTRTEGQCPGPASADPLVVEPAAAS</sequence>
<evidence type="ECO:0008006" key="5">
    <source>
        <dbReference type="Google" id="ProtNLM"/>
    </source>
</evidence>
<dbReference type="AlphaFoldDB" id="A0A3Q9J2X1"/>
<protein>
    <recommendedName>
        <fullName evidence="5">Lipoprotein</fullName>
    </recommendedName>
</protein>
<evidence type="ECO:0000313" key="3">
    <source>
        <dbReference type="EMBL" id="AZS40002.1"/>
    </source>
</evidence>
<organism evidence="3 4">
    <name type="scientific">Microbacterium oxydans</name>
    <dbReference type="NCBI Taxonomy" id="82380"/>
    <lineage>
        <taxon>Bacteria</taxon>
        <taxon>Bacillati</taxon>
        <taxon>Actinomycetota</taxon>
        <taxon>Actinomycetes</taxon>
        <taxon>Micrococcales</taxon>
        <taxon>Microbacteriaceae</taxon>
        <taxon>Microbacterium</taxon>
    </lineage>
</organism>
<keyword evidence="2" id="KW-0732">Signal</keyword>
<reference evidence="3 4" key="1">
    <citation type="submission" date="2018-08" db="EMBL/GenBank/DDBJ databases">
        <title>Microbacterium oxydans strain HG3.</title>
        <authorList>
            <person name="ORTET P."/>
        </authorList>
    </citation>
    <scope>NUCLEOTIDE SEQUENCE [LARGE SCALE GENOMIC DNA]</scope>
    <source>
        <strain evidence="3 4">HG3</strain>
    </source>
</reference>
<dbReference type="Proteomes" id="UP000274841">
    <property type="component" value="Chromosome"/>
</dbReference>
<dbReference type="RefSeq" id="WP_127011984.1">
    <property type="nucleotide sequence ID" value="NZ_CP031422.1"/>
</dbReference>
<dbReference type="PROSITE" id="PS51257">
    <property type="entry name" value="PROKAR_LIPOPROTEIN"/>
    <property type="match status" value="1"/>
</dbReference>
<name>A0A3Q9J2X1_9MICO</name>
<evidence type="ECO:0000256" key="1">
    <source>
        <dbReference type="SAM" id="MobiDB-lite"/>
    </source>
</evidence>
<feature type="signal peptide" evidence="2">
    <location>
        <begin position="1"/>
        <end position="20"/>
    </location>
</feature>
<feature type="region of interest" description="Disordered" evidence="1">
    <location>
        <begin position="119"/>
        <end position="142"/>
    </location>
</feature>
<dbReference type="KEGG" id="moy:CVS54_01320"/>
<proteinExistence type="predicted"/>
<feature type="chain" id="PRO_5039134801" description="Lipoprotein" evidence="2">
    <location>
        <begin position="21"/>
        <end position="142"/>
    </location>
</feature>